<dbReference type="GO" id="GO:0005524">
    <property type="term" value="F:ATP binding"/>
    <property type="evidence" value="ECO:0007669"/>
    <property type="project" value="UniProtKB-KW"/>
</dbReference>
<dbReference type="PANTHER" id="PTHR19229">
    <property type="entry name" value="ATP-BINDING CASSETTE TRANSPORTER SUBFAMILY A ABCA"/>
    <property type="match status" value="1"/>
</dbReference>
<evidence type="ECO:0000259" key="11">
    <source>
        <dbReference type="PROSITE" id="PS50893"/>
    </source>
</evidence>
<feature type="transmembrane region" description="Helical" evidence="10">
    <location>
        <begin position="849"/>
        <end position="871"/>
    </location>
</feature>
<dbReference type="PROSITE" id="PS00211">
    <property type="entry name" value="ABC_TRANSPORTER_1"/>
    <property type="match status" value="1"/>
</dbReference>
<feature type="domain" description="ABC transporter" evidence="11">
    <location>
        <begin position="1309"/>
        <end position="1544"/>
    </location>
</feature>
<feature type="transmembrane region" description="Helical" evidence="10">
    <location>
        <begin position="30"/>
        <end position="47"/>
    </location>
</feature>
<dbReference type="GO" id="GO:0005319">
    <property type="term" value="F:lipid transporter activity"/>
    <property type="evidence" value="ECO:0007669"/>
    <property type="project" value="TreeGrafter"/>
</dbReference>
<keyword evidence="4 10" id="KW-0812">Transmembrane</keyword>
<comment type="caution">
    <text evidence="12">The sequence shown here is derived from an EMBL/GenBank/DDBJ whole genome shotgun (WGS) entry which is preliminary data.</text>
</comment>
<keyword evidence="13" id="KW-1185">Reference proteome</keyword>
<dbReference type="STRING" id="1754190.A0A1Y2FB29"/>
<dbReference type="OrthoDB" id="2109100at2759"/>
<dbReference type="FunFam" id="3.40.50.300:FF:000436">
    <property type="entry name" value="ATP binding cassette subfamily A member 9"/>
    <property type="match status" value="1"/>
</dbReference>
<evidence type="ECO:0000256" key="4">
    <source>
        <dbReference type="ARBA" id="ARBA00022692"/>
    </source>
</evidence>
<feature type="transmembrane region" description="Helical" evidence="10">
    <location>
        <begin position="1089"/>
        <end position="1110"/>
    </location>
</feature>
<evidence type="ECO:0000256" key="6">
    <source>
        <dbReference type="ARBA" id="ARBA00022741"/>
    </source>
</evidence>
<dbReference type="InterPro" id="IPR003439">
    <property type="entry name" value="ABC_transporter-like_ATP-bd"/>
</dbReference>
<feature type="transmembrane region" description="Helical" evidence="10">
    <location>
        <begin position="1154"/>
        <end position="1183"/>
    </location>
</feature>
<feature type="transmembrane region" description="Helical" evidence="10">
    <location>
        <begin position="295"/>
        <end position="319"/>
    </location>
</feature>
<dbReference type="CDD" id="cd03263">
    <property type="entry name" value="ABC_subfamily_A"/>
    <property type="match status" value="2"/>
</dbReference>
<dbReference type="PANTHER" id="PTHR19229:SF36">
    <property type="entry name" value="ATP-BINDING CASSETTE SUB-FAMILY A MEMBER 2"/>
    <property type="match status" value="1"/>
</dbReference>
<gene>
    <name evidence="12" type="ORF">LY90DRAFT_449536</name>
</gene>
<accession>A0A1Y2FB29</accession>
<feature type="transmembrane region" description="Helical" evidence="10">
    <location>
        <begin position="394"/>
        <end position="415"/>
    </location>
</feature>
<keyword evidence="7" id="KW-0067">ATP-binding</keyword>
<sequence>MSLFINQLKAVTYRNFLLKKYNKRKTFQEIFIPIYLILIIFAVKSAVKFKFYEDKDASIQGNISSFWGPLENENTIGFILPENSNDEIINKIMNTPILKNYKSLRFENEDQLVKYNEDQNNLIAGIVFDNDLFTYTIRINGTSVPDSEADAISNYGRSRVAGEESTSYLTKFSYLQSVIDTSIINLKTNISITVDTDIGILGRAGIRASQGNIASNKIYSLYMNFLFLGHILIIITFLVEEKEKKIKEGMLMSGVHPSIFWLSWEIVYFVLICVTCILITAFLVLTKSYEFINPVILFIILILYGLSNCSMGFIISTFFKKSKTATSFTGAFTSLIFILYFAVSYLNKSLKMIFCIFLSPITFGLTMEEIGIKEDLTEKITFGNLFSSDIGKNIVILVINNILYLIMAIVFDYFLDEYSTFRLKKVSKLSVEEEESKEYEQDIEEDTRRNEKSLVEVSNVSKVFKRTVTENNDENRKEKKKNIFSKNDETEESFLAVNHVNFKAYKNEIFAILGHNGAGKTTLIQIMIGLISASGGNVYFDGNDISSNTTKIHQQFGVCSQSSILFDELTVEDHIKIFAKIKNVEVDIDQVLKEVDLEQKKEDKVINLSGGQKRKLCIAIAVIGNPRYIFLDEPTTGLDPLSRRKIWDLLLKKKEGRIIFLTTHYMDEADILADRKLILNHGKIRCLGTSLYLKNHFNMEYSLDIESPSCDKVDTLIRKYIPESSYDKRGNEKQIKNSDIEMRTWKLPISSTTKFSDLFNEIEQYTGENNLIRNYALSMPTLEELFIRLEEENPESSKNINSNIKNDTFTINMHEELPKLEKVKEISNFQKILYLIQFRLKIFFHNKTFSSSALLVPVIVSILTFVIIKLMNNIQIKEFKSIEISPNMYNDSVWNINTNDHNIPNFTKDLYSSIIKGKMTEYSDKELNNISKTIDKEPYYVSSISGVLNNNNNYKFNVYYNISMTHSLPATMNAISNSILASKNINERIVTKSQPFSYANYIYLTVSTIIIGIYLGAAFLSGSSIYGPLMVRERVNQLLQQLQLNGISRFNYWISALISDNFLFLITCFMVIIVGAIFQPSCFLNVYNLIIIIITLLFWSSCTIIYQYILSFAFGKEDTANSFMPLINLLPSYVGVIIFSLINSLNVSYDPTKIFSTAAILVEIVITLINPPYAIMGILNALFTVDFYKNLLHMDTGFGFLLRFHSGISPLLITVIVIIPFYFFILLSLDNIKNQTNAKDIYTPDHETIQKNEAIISNGDKDVYHEYLSIKENYEMFPISTIQLCKEYKVNLSRNPEKRKAIDSKETNYKFGDIHKSKYGKNNYVKTAVEDVSFGINRHECFGLLGPNGAGKSTTLNMVTSTIPQTTGRIYYDGVESYAARLNEISLGYCPQNDIYWKELTIREHIEFFLRIRGYPSYKVKEYTDHYIRCCKLEEHQNKRASKLSGGTKRKLCLLVAICGYPNQILLDEPTAGMDPSTRRYVWNIIKGTKNNNNSAIIMTTHSMEEAENLCDRIGILINGRLVCIGSPEHIKMKYGNSYNLEVQSRNIEAFHKRIIEENKLLGEDYKKEDKSYDRINYEISLQKGVGKIFKVMENCKKEGLISDYSFSQTTLEQVFINFAKLQVTENEN</sequence>
<dbReference type="InterPro" id="IPR027417">
    <property type="entry name" value="P-loop_NTPase"/>
</dbReference>
<keyword evidence="6" id="KW-0547">Nucleotide-binding</keyword>
<comment type="subcellular location">
    <subcellularLocation>
        <location evidence="1">Membrane</location>
        <topology evidence="1">Multi-pass membrane protein</topology>
    </subcellularLocation>
</comment>
<reference evidence="12 13" key="1">
    <citation type="submission" date="2016-08" db="EMBL/GenBank/DDBJ databases">
        <title>A Parts List for Fungal Cellulosomes Revealed by Comparative Genomics.</title>
        <authorList>
            <consortium name="DOE Joint Genome Institute"/>
            <person name="Haitjema C.H."/>
            <person name="Gilmore S.P."/>
            <person name="Henske J.K."/>
            <person name="Solomon K.V."/>
            <person name="De Groot R."/>
            <person name="Kuo A."/>
            <person name="Mondo S.J."/>
            <person name="Salamov A.A."/>
            <person name="Labutti K."/>
            <person name="Zhao Z."/>
            <person name="Chiniquy J."/>
            <person name="Barry K."/>
            <person name="Brewer H.M."/>
            <person name="Purvine S.O."/>
            <person name="Wright A.T."/>
            <person name="Boxma B."/>
            <person name="Van Alen T."/>
            <person name="Hackstein J.H."/>
            <person name="Baker S.E."/>
            <person name="Grigoriev I.V."/>
            <person name="O'Malley M.A."/>
        </authorList>
    </citation>
    <scope>NUCLEOTIDE SEQUENCE [LARGE SCALE GENOMIC DNA]</scope>
    <source>
        <strain evidence="12 13">G1</strain>
    </source>
</reference>
<dbReference type="Gene3D" id="3.40.50.300">
    <property type="entry name" value="P-loop containing nucleotide triphosphate hydrolases"/>
    <property type="match status" value="2"/>
</dbReference>
<dbReference type="FunFam" id="3.40.50.300:FF:000335">
    <property type="entry name" value="ATP binding cassette subfamily A member 5"/>
    <property type="match status" value="1"/>
</dbReference>
<dbReference type="Pfam" id="PF12698">
    <property type="entry name" value="ABC2_membrane_3"/>
    <property type="match status" value="2"/>
</dbReference>
<feature type="transmembrane region" description="Helical" evidence="10">
    <location>
        <begin position="325"/>
        <end position="343"/>
    </location>
</feature>
<dbReference type="GO" id="GO:0140359">
    <property type="term" value="F:ABC-type transporter activity"/>
    <property type="evidence" value="ECO:0007669"/>
    <property type="project" value="InterPro"/>
</dbReference>
<keyword evidence="8 10" id="KW-1133">Transmembrane helix</keyword>
<dbReference type="InterPro" id="IPR017871">
    <property type="entry name" value="ABC_transporter-like_CS"/>
</dbReference>
<dbReference type="PROSITE" id="PS50893">
    <property type="entry name" value="ABC_TRANSPORTER_2"/>
    <property type="match status" value="2"/>
</dbReference>
<evidence type="ECO:0000256" key="7">
    <source>
        <dbReference type="ARBA" id="ARBA00022840"/>
    </source>
</evidence>
<evidence type="ECO:0000256" key="8">
    <source>
        <dbReference type="ARBA" id="ARBA00022989"/>
    </source>
</evidence>
<proteinExistence type="inferred from homology"/>
<feature type="domain" description="ABC transporter" evidence="11">
    <location>
        <begin position="478"/>
        <end position="706"/>
    </location>
</feature>
<dbReference type="GO" id="GO:0005886">
    <property type="term" value="C:plasma membrane"/>
    <property type="evidence" value="ECO:0007669"/>
    <property type="project" value="UniProtKB-ARBA"/>
</dbReference>
<evidence type="ECO:0000256" key="3">
    <source>
        <dbReference type="ARBA" id="ARBA00022448"/>
    </source>
</evidence>
<name>A0A1Y2FB29_9FUNG</name>
<feature type="transmembrane region" description="Helical" evidence="10">
    <location>
        <begin position="259"/>
        <end position="283"/>
    </location>
</feature>
<feature type="transmembrane region" description="Helical" evidence="10">
    <location>
        <begin position="1050"/>
        <end position="1077"/>
    </location>
</feature>
<evidence type="ECO:0000256" key="2">
    <source>
        <dbReference type="ARBA" id="ARBA00008869"/>
    </source>
</evidence>
<dbReference type="SUPFAM" id="SSF52540">
    <property type="entry name" value="P-loop containing nucleoside triphosphate hydrolases"/>
    <property type="match status" value="2"/>
</dbReference>
<evidence type="ECO:0000256" key="1">
    <source>
        <dbReference type="ARBA" id="ARBA00004141"/>
    </source>
</evidence>
<keyword evidence="5" id="KW-0677">Repeat</keyword>
<keyword evidence="3" id="KW-0813">Transport</keyword>
<evidence type="ECO:0000256" key="5">
    <source>
        <dbReference type="ARBA" id="ARBA00022737"/>
    </source>
</evidence>
<comment type="similarity">
    <text evidence="2">Belongs to the ABC transporter superfamily. ABCA family.</text>
</comment>
<evidence type="ECO:0000313" key="13">
    <source>
        <dbReference type="Proteomes" id="UP000193920"/>
    </source>
</evidence>
<protein>
    <recommendedName>
        <fullName evidence="11">ABC transporter domain-containing protein</fullName>
    </recommendedName>
</protein>
<evidence type="ECO:0000256" key="10">
    <source>
        <dbReference type="SAM" id="Phobius"/>
    </source>
</evidence>
<dbReference type="InterPro" id="IPR013525">
    <property type="entry name" value="ABC2_TM"/>
</dbReference>
<dbReference type="Proteomes" id="UP000193920">
    <property type="component" value="Unassembled WGS sequence"/>
</dbReference>
<dbReference type="InterPro" id="IPR003593">
    <property type="entry name" value="AAA+_ATPase"/>
</dbReference>
<keyword evidence="9 10" id="KW-0472">Membrane</keyword>
<feature type="transmembrane region" description="Helical" evidence="10">
    <location>
        <begin position="1001"/>
        <end position="1029"/>
    </location>
</feature>
<dbReference type="SMART" id="SM00382">
    <property type="entry name" value="AAA"/>
    <property type="match status" value="2"/>
</dbReference>
<dbReference type="InterPro" id="IPR026082">
    <property type="entry name" value="ABCA"/>
</dbReference>
<organism evidence="12 13">
    <name type="scientific">Neocallimastix californiae</name>
    <dbReference type="NCBI Taxonomy" id="1754190"/>
    <lineage>
        <taxon>Eukaryota</taxon>
        <taxon>Fungi</taxon>
        <taxon>Fungi incertae sedis</taxon>
        <taxon>Chytridiomycota</taxon>
        <taxon>Chytridiomycota incertae sedis</taxon>
        <taxon>Neocallimastigomycetes</taxon>
        <taxon>Neocallimastigales</taxon>
        <taxon>Neocallimastigaceae</taxon>
        <taxon>Neocallimastix</taxon>
    </lineage>
</organism>
<dbReference type="Pfam" id="PF00005">
    <property type="entry name" value="ABC_tran"/>
    <property type="match status" value="2"/>
</dbReference>
<feature type="transmembrane region" description="Helical" evidence="10">
    <location>
        <begin position="1204"/>
        <end position="1229"/>
    </location>
</feature>
<feature type="transmembrane region" description="Helical" evidence="10">
    <location>
        <begin position="219"/>
        <end position="239"/>
    </location>
</feature>
<evidence type="ECO:0000313" key="12">
    <source>
        <dbReference type="EMBL" id="ORY80065.1"/>
    </source>
</evidence>
<feature type="transmembrane region" description="Helical" evidence="10">
    <location>
        <begin position="1122"/>
        <end position="1142"/>
    </location>
</feature>
<evidence type="ECO:0000256" key="9">
    <source>
        <dbReference type="ARBA" id="ARBA00023136"/>
    </source>
</evidence>
<dbReference type="EMBL" id="MCOG01000013">
    <property type="protein sequence ID" value="ORY80065.1"/>
    <property type="molecule type" value="Genomic_DNA"/>
</dbReference>
<dbReference type="GO" id="GO:0016887">
    <property type="term" value="F:ATP hydrolysis activity"/>
    <property type="evidence" value="ECO:0007669"/>
    <property type="project" value="InterPro"/>
</dbReference>